<evidence type="ECO:0000259" key="9">
    <source>
        <dbReference type="Pfam" id="PF02878"/>
    </source>
</evidence>
<evidence type="ECO:0000259" key="8">
    <source>
        <dbReference type="Pfam" id="PF00408"/>
    </source>
</evidence>
<evidence type="ECO:0000313" key="12">
    <source>
        <dbReference type="EMBL" id="QDU54008.1"/>
    </source>
</evidence>
<dbReference type="Pfam" id="PF02879">
    <property type="entry name" value="PGM_PMM_II"/>
    <property type="match status" value="1"/>
</dbReference>
<dbReference type="PRINTS" id="PR00509">
    <property type="entry name" value="PGMPMM"/>
</dbReference>
<dbReference type="InterPro" id="IPR016055">
    <property type="entry name" value="A-D-PHexomutase_a/b/a-I/II/III"/>
</dbReference>
<dbReference type="InterPro" id="IPR024086">
    <property type="entry name" value="GlmM_arc-type"/>
</dbReference>
<dbReference type="EC" id="5.4.2.10" evidence="12"/>
<evidence type="ECO:0000256" key="2">
    <source>
        <dbReference type="ARBA" id="ARBA00010231"/>
    </source>
</evidence>
<dbReference type="AlphaFoldDB" id="A0A518AH11"/>
<keyword evidence="4 7" id="KW-0479">Metal-binding</keyword>
<dbReference type="GO" id="GO:0000287">
    <property type="term" value="F:magnesium ion binding"/>
    <property type="evidence" value="ECO:0007669"/>
    <property type="project" value="InterPro"/>
</dbReference>
<dbReference type="SUPFAM" id="SSF53738">
    <property type="entry name" value="Phosphoglucomutase, first 3 domains"/>
    <property type="match status" value="3"/>
</dbReference>
<evidence type="ECO:0000256" key="1">
    <source>
        <dbReference type="ARBA" id="ARBA00001946"/>
    </source>
</evidence>
<evidence type="ECO:0000313" key="13">
    <source>
        <dbReference type="Proteomes" id="UP000315750"/>
    </source>
</evidence>
<dbReference type="PANTHER" id="PTHR42946">
    <property type="entry name" value="PHOSPHOHEXOSE MUTASE"/>
    <property type="match status" value="1"/>
</dbReference>
<dbReference type="GO" id="GO:0008966">
    <property type="term" value="F:phosphoglucosamine mutase activity"/>
    <property type="evidence" value="ECO:0007669"/>
    <property type="project" value="UniProtKB-EC"/>
</dbReference>
<feature type="domain" description="Alpha-D-phosphohexomutase alpha/beta/alpha" evidence="9">
    <location>
        <begin position="9"/>
        <end position="131"/>
    </location>
</feature>
<feature type="domain" description="Alpha-D-phosphohexomutase C-terminal" evidence="8">
    <location>
        <begin position="399"/>
        <end position="442"/>
    </location>
</feature>
<dbReference type="NCBIfam" id="TIGR03990">
    <property type="entry name" value="Arch_GlmM"/>
    <property type="match status" value="1"/>
</dbReference>
<dbReference type="Pfam" id="PF02878">
    <property type="entry name" value="PGM_PMM_I"/>
    <property type="match status" value="1"/>
</dbReference>
<dbReference type="SUPFAM" id="SSF55957">
    <property type="entry name" value="Phosphoglucomutase, C-terminal domain"/>
    <property type="match status" value="1"/>
</dbReference>
<dbReference type="Gene3D" id="3.40.120.10">
    <property type="entry name" value="Alpha-D-Glucose-1,6-Bisphosphate, subunit A, domain 3"/>
    <property type="match status" value="3"/>
</dbReference>
<comment type="similarity">
    <text evidence="2 7">Belongs to the phosphohexose mutase family.</text>
</comment>
<dbReference type="RefSeq" id="WP_145245041.1">
    <property type="nucleotide sequence ID" value="NZ_CP036278.1"/>
</dbReference>
<dbReference type="InterPro" id="IPR005844">
    <property type="entry name" value="A-D-PHexomutase_a/b/a-I"/>
</dbReference>
<dbReference type="PROSITE" id="PS00710">
    <property type="entry name" value="PGM_PMM"/>
    <property type="match status" value="1"/>
</dbReference>
<dbReference type="OrthoDB" id="9806956at2"/>
<accession>A0A518AH11</accession>
<sequence length="445" mass="47773">MNQPIISVSGLRGIVGESLSPELVARYLGAFASQLPRGPVLLSYDGRATGPMLSAAARSTLMATGHMVLDAGPTATPTTGVLVKHYHCVGGVQISASHNPAEYNGIKLFGPDGRVIPANEGLQVRRRYEAGEVQWVRHDEVGDYELLADVVNEHWDLIAPLVDVERIRSHKFKVLLDSNHGAGGVVGKHVLQKLGCETIHLGAEPTGEFLHTPEPTAENLTGVCQQVASQQVAVGFCQDPDADRLALIDERGRYVGEEFTLAIAVDHVLRATPGPVVTNCSTSRMTQDLAEKFGVPFFRSAVGEANVVDKMIHHDAVLGGEGNGGVIHPKVIGVRDSMVSMALVLDALAAREVPLSQLVDELPQYAIHKAKVTMPAERVEAACGQLESHFAAATPDRMDGLRLDWPDRWLLVRASNTEPIVRIFAEAPTAEAAKELCDEAAEVMG</sequence>
<keyword evidence="5 7" id="KW-0460">Magnesium</keyword>
<keyword evidence="6 12" id="KW-0413">Isomerase</keyword>
<dbReference type="Pfam" id="PF00408">
    <property type="entry name" value="PGM_PMM_IV"/>
    <property type="match status" value="1"/>
</dbReference>
<evidence type="ECO:0000256" key="4">
    <source>
        <dbReference type="ARBA" id="ARBA00022723"/>
    </source>
</evidence>
<proteinExistence type="inferred from homology"/>
<dbReference type="GO" id="GO:0005829">
    <property type="term" value="C:cytosol"/>
    <property type="evidence" value="ECO:0007669"/>
    <property type="project" value="TreeGrafter"/>
</dbReference>
<keyword evidence="3" id="KW-0597">Phosphoprotein</keyword>
<dbReference type="InterPro" id="IPR016066">
    <property type="entry name" value="A-D-PHexomutase_CS"/>
</dbReference>
<dbReference type="Proteomes" id="UP000315750">
    <property type="component" value="Chromosome"/>
</dbReference>
<name>A0A518AH11_9BACT</name>
<dbReference type="InterPro" id="IPR005846">
    <property type="entry name" value="A-D-PHexomutase_a/b/a-III"/>
</dbReference>
<feature type="domain" description="Alpha-D-phosphohexomutase alpha/beta/alpha" evidence="11">
    <location>
        <begin position="260"/>
        <end position="364"/>
    </location>
</feature>
<comment type="cofactor">
    <cofactor evidence="1">
        <name>Mg(2+)</name>
        <dbReference type="ChEBI" id="CHEBI:18420"/>
    </cofactor>
</comment>
<protein>
    <submittedName>
        <fullName evidence="12">Phosphoglucosamine mutase</fullName>
        <ecNumber evidence="12">5.4.2.10</ecNumber>
    </submittedName>
</protein>
<feature type="domain" description="Alpha-D-phosphohexomutase alpha/beta/alpha" evidence="10">
    <location>
        <begin position="155"/>
        <end position="252"/>
    </location>
</feature>
<dbReference type="GO" id="GO:0004615">
    <property type="term" value="F:phosphomannomutase activity"/>
    <property type="evidence" value="ECO:0007669"/>
    <property type="project" value="TreeGrafter"/>
</dbReference>
<dbReference type="InterPro" id="IPR005841">
    <property type="entry name" value="Alpha-D-phosphohexomutase_SF"/>
</dbReference>
<evidence type="ECO:0000256" key="3">
    <source>
        <dbReference type="ARBA" id="ARBA00022553"/>
    </source>
</evidence>
<dbReference type="Gene3D" id="3.30.310.50">
    <property type="entry name" value="Alpha-D-phosphohexomutase, C-terminal domain"/>
    <property type="match status" value="1"/>
</dbReference>
<reference evidence="12 13" key="1">
    <citation type="submission" date="2019-02" db="EMBL/GenBank/DDBJ databases">
        <title>Deep-cultivation of Planctomycetes and their phenomic and genomic characterization uncovers novel biology.</title>
        <authorList>
            <person name="Wiegand S."/>
            <person name="Jogler M."/>
            <person name="Boedeker C."/>
            <person name="Pinto D."/>
            <person name="Vollmers J."/>
            <person name="Rivas-Marin E."/>
            <person name="Kohn T."/>
            <person name="Peeters S.H."/>
            <person name="Heuer A."/>
            <person name="Rast P."/>
            <person name="Oberbeckmann S."/>
            <person name="Bunk B."/>
            <person name="Jeske O."/>
            <person name="Meyerdierks A."/>
            <person name="Storesund J.E."/>
            <person name="Kallscheuer N."/>
            <person name="Luecker S."/>
            <person name="Lage O.M."/>
            <person name="Pohl T."/>
            <person name="Merkel B.J."/>
            <person name="Hornburger P."/>
            <person name="Mueller R.-W."/>
            <person name="Bruemmer F."/>
            <person name="Labrenz M."/>
            <person name="Spormann A.M."/>
            <person name="Op den Camp H."/>
            <person name="Overmann J."/>
            <person name="Amann R."/>
            <person name="Jetten M.S.M."/>
            <person name="Mascher T."/>
            <person name="Medema M.H."/>
            <person name="Devos D.P."/>
            <person name="Kaster A.-K."/>
            <person name="Ovreas L."/>
            <person name="Rohde M."/>
            <person name="Galperin M.Y."/>
            <person name="Jogler C."/>
        </authorList>
    </citation>
    <scope>NUCLEOTIDE SEQUENCE [LARGE SCALE GENOMIC DNA]</scope>
    <source>
        <strain evidence="12 13">Pan181</strain>
    </source>
</reference>
<organism evidence="12 13">
    <name type="scientific">Aeoliella mucimassa</name>
    <dbReference type="NCBI Taxonomy" id="2527972"/>
    <lineage>
        <taxon>Bacteria</taxon>
        <taxon>Pseudomonadati</taxon>
        <taxon>Planctomycetota</taxon>
        <taxon>Planctomycetia</taxon>
        <taxon>Pirellulales</taxon>
        <taxon>Lacipirellulaceae</taxon>
        <taxon>Aeoliella</taxon>
    </lineage>
</organism>
<keyword evidence="13" id="KW-1185">Reference proteome</keyword>
<dbReference type="InterPro" id="IPR050060">
    <property type="entry name" value="Phosphoglucosamine_mutase"/>
</dbReference>
<dbReference type="InterPro" id="IPR005845">
    <property type="entry name" value="A-D-PHexomutase_a/b/a-II"/>
</dbReference>
<dbReference type="InterPro" id="IPR005843">
    <property type="entry name" value="A-D-PHexomutase_C"/>
</dbReference>
<dbReference type="GO" id="GO:0005975">
    <property type="term" value="P:carbohydrate metabolic process"/>
    <property type="evidence" value="ECO:0007669"/>
    <property type="project" value="InterPro"/>
</dbReference>
<dbReference type="KEGG" id="amuc:Pan181_01880"/>
<dbReference type="Pfam" id="PF02880">
    <property type="entry name" value="PGM_PMM_III"/>
    <property type="match status" value="1"/>
</dbReference>
<evidence type="ECO:0000256" key="7">
    <source>
        <dbReference type="RuleBase" id="RU004326"/>
    </source>
</evidence>
<dbReference type="GO" id="GO:0009252">
    <property type="term" value="P:peptidoglycan biosynthetic process"/>
    <property type="evidence" value="ECO:0007669"/>
    <property type="project" value="TreeGrafter"/>
</dbReference>
<dbReference type="EMBL" id="CP036278">
    <property type="protein sequence ID" value="QDU54008.1"/>
    <property type="molecule type" value="Genomic_DNA"/>
</dbReference>
<gene>
    <name evidence="12" type="primary">glmM</name>
    <name evidence="12" type="ORF">Pan181_01880</name>
</gene>
<evidence type="ECO:0000256" key="5">
    <source>
        <dbReference type="ARBA" id="ARBA00022842"/>
    </source>
</evidence>
<dbReference type="InterPro" id="IPR036900">
    <property type="entry name" value="A-D-PHexomutase_C_sf"/>
</dbReference>
<evidence type="ECO:0000256" key="6">
    <source>
        <dbReference type="ARBA" id="ARBA00023235"/>
    </source>
</evidence>
<evidence type="ECO:0000259" key="10">
    <source>
        <dbReference type="Pfam" id="PF02879"/>
    </source>
</evidence>
<dbReference type="PANTHER" id="PTHR42946:SF1">
    <property type="entry name" value="PHOSPHOGLUCOMUTASE (ALPHA-D-GLUCOSE-1,6-BISPHOSPHATE-DEPENDENT)"/>
    <property type="match status" value="1"/>
</dbReference>
<evidence type="ECO:0000259" key="11">
    <source>
        <dbReference type="Pfam" id="PF02880"/>
    </source>
</evidence>
<dbReference type="GO" id="GO:0006048">
    <property type="term" value="P:UDP-N-acetylglucosamine biosynthetic process"/>
    <property type="evidence" value="ECO:0007669"/>
    <property type="project" value="TreeGrafter"/>
</dbReference>